<dbReference type="InterPro" id="IPR001077">
    <property type="entry name" value="COMT_C"/>
</dbReference>
<evidence type="ECO:0000313" key="7">
    <source>
        <dbReference type="Proteomes" id="UP000285146"/>
    </source>
</evidence>
<keyword evidence="7" id="KW-1185">Reference proteome</keyword>
<keyword evidence="4" id="KW-0732">Signal</keyword>
<feature type="signal peptide" evidence="4">
    <location>
        <begin position="1"/>
        <end position="18"/>
    </location>
</feature>
<gene>
    <name evidence="6" type="ORF">VPNG_09939</name>
</gene>
<evidence type="ECO:0000256" key="3">
    <source>
        <dbReference type="ARBA" id="ARBA00022691"/>
    </source>
</evidence>
<organism evidence="6 7">
    <name type="scientific">Cytospora leucostoma</name>
    <dbReference type="NCBI Taxonomy" id="1230097"/>
    <lineage>
        <taxon>Eukaryota</taxon>
        <taxon>Fungi</taxon>
        <taxon>Dikarya</taxon>
        <taxon>Ascomycota</taxon>
        <taxon>Pezizomycotina</taxon>
        <taxon>Sordariomycetes</taxon>
        <taxon>Sordariomycetidae</taxon>
        <taxon>Diaporthales</taxon>
        <taxon>Cytosporaceae</taxon>
        <taxon>Cytospora</taxon>
    </lineage>
</organism>
<comment type="caution">
    <text evidence="6">The sequence shown here is derived from an EMBL/GenBank/DDBJ whole genome shotgun (WGS) entry which is preliminary data.</text>
</comment>
<evidence type="ECO:0000256" key="1">
    <source>
        <dbReference type="ARBA" id="ARBA00022603"/>
    </source>
</evidence>
<dbReference type="EMBL" id="LKEB01000093">
    <property type="protein sequence ID" value="ROV91086.1"/>
    <property type="molecule type" value="Genomic_DNA"/>
</dbReference>
<dbReference type="Gene3D" id="3.40.50.150">
    <property type="entry name" value="Vaccinia Virus protein VP39"/>
    <property type="match status" value="1"/>
</dbReference>
<reference evidence="6 7" key="1">
    <citation type="submission" date="2015-09" db="EMBL/GenBank/DDBJ databases">
        <title>Host preference determinants of Valsa canker pathogens revealed by comparative genomics.</title>
        <authorList>
            <person name="Yin Z."/>
            <person name="Huang L."/>
        </authorList>
    </citation>
    <scope>NUCLEOTIDE SEQUENCE [LARGE SCALE GENOMIC DNA]</scope>
    <source>
        <strain evidence="6 7">SXYLt</strain>
    </source>
</reference>
<evidence type="ECO:0000256" key="4">
    <source>
        <dbReference type="SAM" id="SignalP"/>
    </source>
</evidence>
<proteinExistence type="predicted"/>
<feature type="domain" description="O-methyltransferase C-terminal" evidence="5">
    <location>
        <begin position="328"/>
        <end position="475"/>
    </location>
</feature>
<dbReference type="GO" id="GO:0032259">
    <property type="term" value="P:methylation"/>
    <property type="evidence" value="ECO:0007669"/>
    <property type="project" value="UniProtKB-KW"/>
</dbReference>
<sequence>MRDLHIVLVILAAQLTIATPKALRRQSSRAAICPVLISDDEYTGSAGAYVTGSGAKSVTGTFIIPNITARSSDLSSPLQYRGNPTVTKNTSLLICKDVNKSFYDQFCPARDGQGANSGANEHPNATVQDFVTNTADINDVVDKAQRRKIIDAAQRILDTIKEPGDRWIHFVQETASFTAAKPFYDWGAFEVIPLQGSIFYHELAVRTETEEPILRRTGGVLVSHGVLKQIGEDDISHTHRSLDHRRDSYYFEKYGRKEPQTINHVPVTFTHGKPELGYYEMIEHYPEWLRISTKGMAHVSSHLPISGIYDFYWLVSEVEKDPNSDRAVLVDVGGGKGGTIKAICEKFPGLPPHRFVLEDRPETLEGVQALNEPELVRVQKVAMDFHNEQPVKDSESKAYTYWVRRCFHNYSEEVFKNMLRIIADAMADDSRLLVQGDVLDNTPNKMASFMDFMMIGFGGKQRTLESWSRLFNAVGLHISSVSRGNGLWKTLSVIKVVKSER</sequence>
<dbReference type="PANTHER" id="PTHR43712:SF16">
    <property type="entry name" value="O-METHYLTRANSFERASE ELCB"/>
    <property type="match status" value="1"/>
</dbReference>
<dbReference type="InParanoid" id="A0A423VJK5"/>
<dbReference type="Proteomes" id="UP000285146">
    <property type="component" value="Unassembled WGS sequence"/>
</dbReference>
<name>A0A423VJK5_9PEZI</name>
<dbReference type="SUPFAM" id="SSF53335">
    <property type="entry name" value="S-adenosyl-L-methionine-dependent methyltransferases"/>
    <property type="match status" value="1"/>
</dbReference>
<evidence type="ECO:0000256" key="2">
    <source>
        <dbReference type="ARBA" id="ARBA00022679"/>
    </source>
</evidence>
<feature type="chain" id="PRO_5019384972" description="O-methyltransferase C-terminal domain-containing protein" evidence="4">
    <location>
        <begin position="19"/>
        <end position="501"/>
    </location>
</feature>
<evidence type="ECO:0000259" key="5">
    <source>
        <dbReference type="Pfam" id="PF00891"/>
    </source>
</evidence>
<accession>A0A423VJK5</accession>
<dbReference type="GO" id="GO:0008171">
    <property type="term" value="F:O-methyltransferase activity"/>
    <property type="evidence" value="ECO:0007669"/>
    <property type="project" value="InterPro"/>
</dbReference>
<dbReference type="PROSITE" id="PS51683">
    <property type="entry name" value="SAM_OMT_II"/>
    <property type="match status" value="1"/>
</dbReference>
<protein>
    <recommendedName>
        <fullName evidence="5">O-methyltransferase C-terminal domain-containing protein</fullName>
    </recommendedName>
</protein>
<dbReference type="Pfam" id="PF00891">
    <property type="entry name" value="Methyltransf_2"/>
    <property type="match status" value="1"/>
</dbReference>
<dbReference type="OrthoDB" id="1535081at2759"/>
<keyword evidence="1" id="KW-0489">Methyltransferase</keyword>
<keyword evidence="2" id="KW-0808">Transferase</keyword>
<dbReference type="InterPro" id="IPR016461">
    <property type="entry name" value="COMT-like"/>
</dbReference>
<dbReference type="PANTHER" id="PTHR43712">
    <property type="entry name" value="PUTATIVE (AFU_ORTHOLOGUE AFUA_4G14580)-RELATED"/>
    <property type="match status" value="1"/>
</dbReference>
<evidence type="ECO:0000313" key="6">
    <source>
        <dbReference type="EMBL" id="ROV91086.1"/>
    </source>
</evidence>
<keyword evidence="3" id="KW-0949">S-adenosyl-L-methionine</keyword>
<dbReference type="InterPro" id="IPR029063">
    <property type="entry name" value="SAM-dependent_MTases_sf"/>
</dbReference>
<dbReference type="AlphaFoldDB" id="A0A423VJK5"/>